<accession>A0A9P0GZN4</accession>
<keyword evidence="1" id="KW-0812">Transmembrane</keyword>
<evidence type="ECO:0000256" key="1">
    <source>
        <dbReference type="SAM" id="Phobius"/>
    </source>
</evidence>
<keyword evidence="2" id="KW-0732">Signal</keyword>
<feature type="chain" id="PRO_5040240388" evidence="2">
    <location>
        <begin position="23"/>
        <end position="435"/>
    </location>
</feature>
<keyword evidence="1" id="KW-0472">Membrane</keyword>
<evidence type="ECO:0000313" key="3">
    <source>
        <dbReference type="EMBL" id="CAH1282496.1"/>
    </source>
</evidence>
<protein>
    <submittedName>
        <fullName evidence="3">Uncharacterized protein</fullName>
    </submittedName>
</protein>
<dbReference type="InterPro" id="IPR028064">
    <property type="entry name" value="TMEM154"/>
</dbReference>
<organism evidence="3 4">
    <name type="scientific">Diabrotica balteata</name>
    <name type="common">Banded cucumber beetle</name>
    <dbReference type="NCBI Taxonomy" id="107213"/>
    <lineage>
        <taxon>Eukaryota</taxon>
        <taxon>Metazoa</taxon>
        <taxon>Ecdysozoa</taxon>
        <taxon>Arthropoda</taxon>
        <taxon>Hexapoda</taxon>
        <taxon>Insecta</taxon>
        <taxon>Pterygota</taxon>
        <taxon>Neoptera</taxon>
        <taxon>Endopterygota</taxon>
        <taxon>Coleoptera</taxon>
        <taxon>Polyphaga</taxon>
        <taxon>Cucujiformia</taxon>
        <taxon>Chrysomeloidea</taxon>
        <taxon>Chrysomelidae</taxon>
        <taxon>Galerucinae</taxon>
        <taxon>Diabroticina</taxon>
        <taxon>Diabroticites</taxon>
        <taxon>Diabrotica</taxon>
    </lineage>
</organism>
<keyword evidence="4" id="KW-1185">Reference proteome</keyword>
<feature type="transmembrane region" description="Helical" evidence="1">
    <location>
        <begin position="315"/>
        <end position="337"/>
    </location>
</feature>
<dbReference type="Proteomes" id="UP001153709">
    <property type="component" value="Chromosome 7"/>
</dbReference>
<dbReference type="AlphaFoldDB" id="A0A9P0GZN4"/>
<dbReference type="EMBL" id="OU898282">
    <property type="protein sequence ID" value="CAH1282496.1"/>
    <property type="molecule type" value="Genomic_DNA"/>
</dbReference>
<dbReference type="Pfam" id="PF15102">
    <property type="entry name" value="TMEM154"/>
    <property type="match status" value="1"/>
</dbReference>
<feature type="signal peptide" evidence="2">
    <location>
        <begin position="1"/>
        <end position="22"/>
    </location>
</feature>
<name>A0A9P0GZN4_DIABA</name>
<keyword evidence="1" id="KW-1133">Transmembrane helix</keyword>
<evidence type="ECO:0000313" key="4">
    <source>
        <dbReference type="Proteomes" id="UP001153709"/>
    </source>
</evidence>
<gene>
    <name evidence="3" type="ORF">DIABBA_LOCUS10103</name>
</gene>
<proteinExistence type="predicted"/>
<evidence type="ECO:0000256" key="2">
    <source>
        <dbReference type="SAM" id="SignalP"/>
    </source>
</evidence>
<reference evidence="3" key="1">
    <citation type="submission" date="2022-01" db="EMBL/GenBank/DDBJ databases">
        <authorList>
            <person name="King R."/>
        </authorList>
    </citation>
    <scope>NUCLEOTIDE SEQUENCE</scope>
</reference>
<sequence length="435" mass="49391">MFYKNKSLAFFTQMTLVLFVYSENLQPYTVLYSDRNVLVFQLFPGKQSPCAKTNYTLNCPGTLKCTLSIQSPFFNITNTFSYEFISSTFKNTTGAYLFFNGIVDFNNKIYLTDAISSSAQYTNGYYYNSKSDSLTVWLQDYLPIKVFYHGLVSETVGSHQHPIAIRFSTCNQIYNLKILDEFGKNIFKTNQKEVYVRKEFTNPNPSSSCLLSVLILPEDKEVTNLQIPPVLKDDKKKESSTPVNKTVAVVNPEHRPTDEAKTKLLTSTTALTTLKTTTTGSTTITTTTEKITASGTNTSIPNQDISVLGESTKTLLIILISLVVFLIFIICVLIYFCKKRTASGGTSSTFSKIKSTYTEWLASNRHLRESPPRDPYNEENSYCTPLEDCVEVPKPHYDYVMVRENNLLSEHDYMVVKDRQTNPEDTYLVPKEEEK</sequence>